<dbReference type="AlphaFoldDB" id="A0A5D2D693"/>
<dbReference type="InterPro" id="IPR027417">
    <property type="entry name" value="P-loop_NTPase"/>
</dbReference>
<dbReference type="Pfam" id="PF00931">
    <property type="entry name" value="NB-ARC"/>
    <property type="match status" value="1"/>
</dbReference>
<protein>
    <recommendedName>
        <fullName evidence="2">NB-ARC domain-containing protein</fullName>
    </recommendedName>
</protein>
<sequence>MFELINQLYQVCKFWLKIIKSATGRECKDMNKEELHKVLQDCLNAKRIFMVLDNVWNEDKKKWSELKDLLCGGAQGSRIIVTTRSRKVATITGTIPPYDLEHLSYDDCLSLFLKLLQPTYLVFFKEKHPASQILFSTFTKC</sequence>
<gene>
    <name evidence="3" type="ORF">ES288_D03G192600v1</name>
</gene>
<reference evidence="3 4" key="1">
    <citation type="submission" date="2019-06" db="EMBL/GenBank/DDBJ databases">
        <title>WGS assembly of Gossypium darwinii.</title>
        <authorList>
            <person name="Chen Z.J."/>
            <person name="Sreedasyam A."/>
            <person name="Ando A."/>
            <person name="Song Q."/>
            <person name="De L."/>
            <person name="Hulse-Kemp A."/>
            <person name="Ding M."/>
            <person name="Ye W."/>
            <person name="Kirkbride R."/>
            <person name="Jenkins J."/>
            <person name="Plott C."/>
            <person name="Lovell J."/>
            <person name="Lin Y.-M."/>
            <person name="Vaughn R."/>
            <person name="Liu B."/>
            <person name="Li W."/>
            <person name="Simpson S."/>
            <person name="Scheffler B."/>
            <person name="Saski C."/>
            <person name="Grover C."/>
            <person name="Hu G."/>
            <person name="Conover J."/>
            <person name="Carlson J."/>
            <person name="Shu S."/>
            <person name="Boston L."/>
            <person name="Williams M."/>
            <person name="Peterson D."/>
            <person name="Mcgee K."/>
            <person name="Jones D."/>
            <person name="Wendel J."/>
            <person name="Stelly D."/>
            <person name="Grimwood J."/>
            <person name="Schmutz J."/>
        </authorList>
    </citation>
    <scope>NUCLEOTIDE SEQUENCE [LARGE SCALE GENOMIC DNA]</scope>
    <source>
        <strain evidence="3">1808015.09</strain>
    </source>
</reference>
<keyword evidence="4" id="KW-1185">Reference proteome</keyword>
<feature type="domain" description="NB-ARC" evidence="2">
    <location>
        <begin position="6"/>
        <end position="114"/>
    </location>
</feature>
<proteinExistence type="predicted"/>
<dbReference type="GO" id="GO:0006952">
    <property type="term" value="P:defense response"/>
    <property type="evidence" value="ECO:0007669"/>
    <property type="project" value="UniProtKB-KW"/>
</dbReference>
<accession>A0A5D2D693</accession>
<dbReference type="PANTHER" id="PTHR36766">
    <property type="entry name" value="PLANT BROAD-SPECTRUM MILDEW RESISTANCE PROTEIN RPW8"/>
    <property type="match status" value="1"/>
</dbReference>
<organism evidence="3 4">
    <name type="scientific">Gossypium darwinii</name>
    <name type="common">Darwin's cotton</name>
    <name type="synonym">Gossypium barbadense var. darwinii</name>
    <dbReference type="NCBI Taxonomy" id="34276"/>
    <lineage>
        <taxon>Eukaryota</taxon>
        <taxon>Viridiplantae</taxon>
        <taxon>Streptophyta</taxon>
        <taxon>Embryophyta</taxon>
        <taxon>Tracheophyta</taxon>
        <taxon>Spermatophyta</taxon>
        <taxon>Magnoliopsida</taxon>
        <taxon>eudicotyledons</taxon>
        <taxon>Gunneridae</taxon>
        <taxon>Pentapetalae</taxon>
        <taxon>rosids</taxon>
        <taxon>malvids</taxon>
        <taxon>Malvales</taxon>
        <taxon>Malvaceae</taxon>
        <taxon>Malvoideae</taxon>
        <taxon>Gossypium</taxon>
    </lineage>
</organism>
<evidence type="ECO:0000256" key="1">
    <source>
        <dbReference type="ARBA" id="ARBA00022821"/>
    </source>
</evidence>
<evidence type="ECO:0000313" key="3">
    <source>
        <dbReference type="EMBL" id="TYG77407.1"/>
    </source>
</evidence>
<dbReference type="GO" id="GO:0043531">
    <property type="term" value="F:ADP binding"/>
    <property type="evidence" value="ECO:0007669"/>
    <property type="project" value="InterPro"/>
</dbReference>
<dbReference type="InterPro" id="IPR002182">
    <property type="entry name" value="NB-ARC"/>
</dbReference>
<dbReference type="Proteomes" id="UP000323506">
    <property type="component" value="Chromosome D03"/>
</dbReference>
<name>A0A5D2D693_GOSDA</name>
<keyword evidence="1" id="KW-0611">Plant defense</keyword>
<dbReference type="PANTHER" id="PTHR36766:SF61">
    <property type="entry name" value="NB-ARC DOMAIN DISEASE RESISTANCE PROTEIN"/>
    <property type="match status" value="1"/>
</dbReference>
<evidence type="ECO:0000259" key="2">
    <source>
        <dbReference type="Pfam" id="PF00931"/>
    </source>
</evidence>
<dbReference type="EMBL" id="CM017703">
    <property type="protein sequence ID" value="TYG77407.1"/>
    <property type="molecule type" value="Genomic_DNA"/>
</dbReference>
<dbReference type="Gene3D" id="3.40.50.300">
    <property type="entry name" value="P-loop containing nucleotide triphosphate hydrolases"/>
    <property type="match status" value="1"/>
</dbReference>
<dbReference type="SUPFAM" id="SSF52540">
    <property type="entry name" value="P-loop containing nucleoside triphosphate hydrolases"/>
    <property type="match status" value="1"/>
</dbReference>
<evidence type="ECO:0000313" key="4">
    <source>
        <dbReference type="Proteomes" id="UP000323506"/>
    </source>
</evidence>